<feature type="compositionally biased region" description="Pro residues" evidence="2">
    <location>
        <begin position="219"/>
        <end position="231"/>
    </location>
</feature>
<comment type="caution">
    <text evidence="3">The sequence shown here is derived from an EMBL/GenBank/DDBJ whole genome shotgun (WGS) entry which is preliminary data.</text>
</comment>
<dbReference type="RefSeq" id="WP_076813444.1">
    <property type="nucleotide sequence ID" value="NZ_MOMC01000008.1"/>
</dbReference>
<proteinExistence type="predicted"/>
<feature type="compositionally biased region" description="Low complexity" evidence="2">
    <location>
        <begin position="294"/>
        <end position="303"/>
    </location>
</feature>
<gene>
    <name evidence="3" type="ORF">BL253_03195</name>
</gene>
<evidence type="ECO:0000313" key="4">
    <source>
        <dbReference type="Proteomes" id="UP000188929"/>
    </source>
</evidence>
<feature type="compositionally biased region" description="Low complexity" evidence="2">
    <location>
        <begin position="251"/>
        <end position="267"/>
    </location>
</feature>
<evidence type="ECO:0000256" key="1">
    <source>
        <dbReference type="SAM" id="Coils"/>
    </source>
</evidence>
<name>A0A1V2IJY2_9ACTN</name>
<dbReference type="STRING" id="1834516.BL253_03195"/>
<evidence type="ECO:0000256" key="2">
    <source>
        <dbReference type="SAM" id="MobiDB-lite"/>
    </source>
</evidence>
<keyword evidence="1" id="KW-0175">Coiled coil</keyword>
<feature type="coiled-coil region" evidence="1">
    <location>
        <begin position="131"/>
        <end position="165"/>
    </location>
</feature>
<keyword evidence="4" id="KW-1185">Reference proteome</keyword>
<feature type="region of interest" description="Disordered" evidence="2">
    <location>
        <begin position="195"/>
        <end position="354"/>
    </location>
</feature>
<dbReference type="EMBL" id="MOMC01000008">
    <property type="protein sequence ID" value="ONH32766.1"/>
    <property type="molecule type" value="Genomic_DNA"/>
</dbReference>
<feature type="compositionally biased region" description="Gly residues" evidence="2">
    <location>
        <begin position="283"/>
        <end position="293"/>
    </location>
</feature>
<organism evidence="3 4">
    <name type="scientific">Pseudofrankia asymbiotica</name>
    <dbReference type="NCBI Taxonomy" id="1834516"/>
    <lineage>
        <taxon>Bacteria</taxon>
        <taxon>Bacillati</taxon>
        <taxon>Actinomycetota</taxon>
        <taxon>Actinomycetes</taxon>
        <taxon>Frankiales</taxon>
        <taxon>Frankiaceae</taxon>
        <taxon>Pseudofrankia</taxon>
    </lineage>
</organism>
<dbReference type="OrthoDB" id="3215152at2"/>
<protein>
    <recommendedName>
        <fullName evidence="5">Cell division protein DivIVA</fullName>
    </recommendedName>
</protein>
<feature type="compositionally biased region" description="Pro residues" evidence="2">
    <location>
        <begin position="240"/>
        <end position="250"/>
    </location>
</feature>
<dbReference type="Proteomes" id="UP000188929">
    <property type="component" value="Unassembled WGS sequence"/>
</dbReference>
<evidence type="ECO:0008006" key="5">
    <source>
        <dbReference type="Google" id="ProtNLM"/>
    </source>
</evidence>
<reference evidence="4" key="1">
    <citation type="submission" date="2016-10" db="EMBL/GenBank/DDBJ databases">
        <title>Frankia sp. NRRL B-16386 Genome sequencing.</title>
        <authorList>
            <person name="Ghodhbane-Gtari F."/>
            <person name="Swanson E."/>
            <person name="Gueddou A."/>
            <person name="Hezbri K."/>
            <person name="Ktari K."/>
            <person name="Nouioui I."/>
            <person name="Morris K."/>
            <person name="Simpson S."/>
            <person name="Abebe-Akele F."/>
            <person name="Thomas K."/>
            <person name="Gtari M."/>
            <person name="Tisa L.S."/>
        </authorList>
    </citation>
    <scope>NUCLEOTIDE SEQUENCE [LARGE SCALE GENOMIC DNA]</scope>
    <source>
        <strain evidence="4">NRRL B-16386</strain>
    </source>
</reference>
<dbReference type="AlphaFoldDB" id="A0A1V2IJY2"/>
<accession>A0A1V2IJY2</accession>
<feature type="compositionally biased region" description="Acidic residues" evidence="2">
    <location>
        <begin position="344"/>
        <end position="354"/>
    </location>
</feature>
<sequence>MAPHHRDPPDDGADAPRPAFDVVARGYDPEQVDGYVHTLWRYSSDLTARVAAAEAALRHERDRRAADDLDAAARLGERIGRMLTIAQQMADEIVAGARLVAEQTLYEVVSDAGAHHPITLEAREQAGKLLADAVAEARRLARERHEDLEAEIARSATSLEALRRQQGELLGAMLRLRGLFASDDMERAVTDLARAGAEVPPEDAERPPARQGDTAPSVTPSPPAATPPAATPPAATAPAPAAPAAPPPRAAPGAATGAAESRTAQPRPATPPPGEATRPGSPAGPGGPAGTGVPGQPAAARTGTGRHRAARGPAMADILDGELYPTDSMPVTPPTGPIRRGADEDIVDAEILDR</sequence>
<evidence type="ECO:0000313" key="3">
    <source>
        <dbReference type="EMBL" id="ONH32766.1"/>
    </source>
</evidence>